<dbReference type="SUPFAM" id="SSF53720">
    <property type="entry name" value="ALDH-like"/>
    <property type="match status" value="1"/>
</dbReference>
<dbReference type="InterPro" id="IPR015590">
    <property type="entry name" value="Aldehyde_DH_dom"/>
</dbReference>
<dbReference type="Proteomes" id="UP000628984">
    <property type="component" value="Unassembled WGS sequence"/>
</dbReference>
<dbReference type="GO" id="GO:0004777">
    <property type="term" value="F:succinate-semialdehyde dehydrogenase (NAD+) activity"/>
    <property type="evidence" value="ECO:0007669"/>
    <property type="project" value="TreeGrafter"/>
</dbReference>
<dbReference type="RefSeq" id="WP_189634625.1">
    <property type="nucleotide sequence ID" value="NZ_BMYQ01000010.1"/>
</dbReference>
<reference evidence="4" key="1">
    <citation type="journal article" date="2014" name="Int. J. Syst. Evol. Microbiol.">
        <title>Complete genome sequence of Corynebacterium casei LMG S-19264T (=DSM 44701T), isolated from a smear-ripened cheese.</title>
        <authorList>
            <consortium name="US DOE Joint Genome Institute (JGI-PGF)"/>
            <person name="Walter F."/>
            <person name="Albersmeier A."/>
            <person name="Kalinowski J."/>
            <person name="Ruckert C."/>
        </authorList>
    </citation>
    <scope>NUCLEOTIDE SEQUENCE</scope>
    <source>
        <strain evidence="4">KCTC 23714</strain>
    </source>
</reference>
<gene>
    <name evidence="4" type="ORF">GCM10011452_29190</name>
</gene>
<dbReference type="InterPro" id="IPR050740">
    <property type="entry name" value="Aldehyde_DH_Superfamily"/>
</dbReference>
<dbReference type="CDD" id="cd07103">
    <property type="entry name" value="ALDH_F5_SSADH_GabD"/>
    <property type="match status" value="1"/>
</dbReference>
<reference evidence="4" key="2">
    <citation type="submission" date="2020-09" db="EMBL/GenBank/DDBJ databases">
        <authorList>
            <person name="Sun Q."/>
            <person name="Kim S."/>
        </authorList>
    </citation>
    <scope>NUCLEOTIDE SEQUENCE</scope>
    <source>
        <strain evidence="4">KCTC 23714</strain>
    </source>
</reference>
<dbReference type="Pfam" id="PF00171">
    <property type="entry name" value="Aldedh"/>
    <property type="match status" value="1"/>
</dbReference>
<dbReference type="Gene3D" id="3.40.309.10">
    <property type="entry name" value="Aldehyde Dehydrogenase, Chain A, domain 2"/>
    <property type="match status" value="1"/>
</dbReference>
<dbReference type="InterPro" id="IPR016163">
    <property type="entry name" value="Ald_DH_C"/>
</dbReference>
<comment type="similarity">
    <text evidence="1">Belongs to the aldehyde dehydrogenase family.</text>
</comment>
<dbReference type="FunFam" id="3.40.605.10:FF:000007">
    <property type="entry name" value="NAD/NADP-dependent betaine aldehyde dehydrogenase"/>
    <property type="match status" value="1"/>
</dbReference>
<evidence type="ECO:0000256" key="2">
    <source>
        <dbReference type="ARBA" id="ARBA00023002"/>
    </source>
</evidence>
<name>A0A918IZ70_9RHOB</name>
<proteinExistence type="inferred from homology"/>
<feature type="domain" description="Aldehyde dehydrogenase" evidence="3">
    <location>
        <begin position="21"/>
        <end position="472"/>
    </location>
</feature>
<dbReference type="AlphaFoldDB" id="A0A918IZ70"/>
<dbReference type="PANTHER" id="PTHR43353">
    <property type="entry name" value="SUCCINATE-SEMIALDEHYDE DEHYDROGENASE, MITOCHONDRIAL"/>
    <property type="match status" value="1"/>
</dbReference>
<dbReference type="InterPro" id="IPR016161">
    <property type="entry name" value="Ald_DH/histidinol_DH"/>
</dbReference>
<dbReference type="InterPro" id="IPR016162">
    <property type="entry name" value="Ald_DH_N"/>
</dbReference>
<keyword evidence="2" id="KW-0560">Oxidoreductase</keyword>
<sequence length="478" mass="50025">MTFPLVPLLIDGVYGPGATGATIPVINPATEEQIADLAHAAPADLDRALAASARAFAVWRETTAAERNAVLVRAAALIRDRLEEIAAILTAENGKSLAEARGEVGFCADATDWYAEEAKRAYGRVIPARSPDVRQITLREPVGVALGFAAWNFPAGNVTLKMAAALAAGCTIIVKPSDETPATAVAIGRCFTDAGVPAGALNIVHGVPAAVSEHLIASPIPKKVSLTGSTPVGKLLQRLAADTMKRCTMELGGHAPVLIFADADIPHAVERLVAAKFRNAGQVCTSPTRFFVARAVYDQVVAAFVERARQVQVGDGATPGSQMGPMITERRRAAIAELVEDAVEQGAKLCLGGHALPGKGYFYAPTVLADVPETARVMTEEPFGPIAAFTPFETFDEVISRANALPYGLAAYVFSQNPGTIARAGAALDAGVVGVNHTSVHEAETPFGGVNESGYGAESGIEGLDAYLRTKMMTEKFL</sequence>
<dbReference type="Gene3D" id="3.40.605.10">
    <property type="entry name" value="Aldehyde Dehydrogenase, Chain A, domain 1"/>
    <property type="match status" value="1"/>
</dbReference>
<comment type="caution">
    <text evidence="4">The sequence shown here is derived from an EMBL/GenBank/DDBJ whole genome shotgun (WGS) entry which is preliminary data.</text>
</comment>
<organism evidence="4 5">
    <name type="scientific">Gemmobacter lanyuensis</name>
    <dbReference type="NCBI Taxonomy" id="1054497"/>
    <lineage>
        <taxon>Bacteria</taxon>
        <taxon>Pseudomonadati</taxon>
        <taxon>Pseudomonadota</taxon>
        <taxon>Alphaproteobacteria</taxon>
        <taxon>Rhodobacterales</taxon>
        <taxon>Paracoccaceae</taxon>
        <taxon>Gemmobacter</taxon>
    </lineage>
</organism>
<dbReference type="FunFam" id="3.40.309.10:FF:000009">
    <property type="entry name" value="Aldehyde dehydrogenase A"/>
    <property type="match status" value="1"/>
</dbReference>
<keyword evidence="5" id="KW-1185">Reference proteome</keyword>
<evidence type="ECO:0000313" key="5">
    <source>
        <dbReference type="Proteomes" id="UP000628984"/>
    </source>
</evidence>
<evidence type="ECO:0000256" key="1">
    <source>
        <dbReference type="ARBA" id="ARBA00009986"/>
    </source>
</evidence>
<evidence type="ECO:0000259" key="3">
    <source>
        <dbReference type="Pfam" id="PF00171"/>
    </source>
</evidence>
<dbReference type="GO" id="GO:0009450">
    <property type="term" value="P:gamma-aminobutyric acid catabolic process"/>
    <property type="evidence" value="ECO:0007669"/>
    <property type="project" value="TreeGrafter"/>
</dbReference>
<accession>A0A918IZ70</accession>
<dbReference type="EMBL" id="BMYQ01000010">
    <property type="protein sequence ID" value="GGW38941.1"/>
    <property type="molecule type" value="Genomic_DNA"/>
</dbReference>
<dbReference type="PANTHER" id="PTHR43353:SF5">
    <property type="entry name" value="SUCCINATE-SEMIALDEHYDE DEHYDROGENASE, MITOCHONDRIAL"/>
    <property type="match status" value="1"/>
</dbReference>
<protein>
    <submittedName>
        <fullName evidence="4">NAD-dependent succinate-semialdehyde dehydrogenase</fullName>
    </submittedName>
</protein>
<evidence type="ECO:0000313" key="4">
    <source>
        <dbReference type="EMBL" id="GGW38941.1"/>
    </source>
</evidence>